<dbReference type="GO" id="GO:0005524">
    <property type="term" value="F:ATP binding"/>
    <property type="evidence" value="ECO:0007669"/>
    <property type="project" value="UniProtKB-UniRule"/>
</dbReference>
<evidence type="ECO:0000256" key="8">
    <source>
        <dbReference type="HAMAP-Rule" id="MF_01161"/>
    </source>
</evidence>
<reference evidence="10 11" key="1">
    <citation type="submission" date="2019-10" db="EMBL/GenBank/DDBJ databases">
        <title>Vibrio sp. nov. isolated from a shrimp pond.</title>
        <authorList>
            <person name="Gomez-Gil B."/>
            <person name="Enciso-Ibarra J."/>
            <person name="Enciso-Ibarra K."/>
            <person name="Bolan-Mejia C."/>
        </authorList>
    </citation>
    <scope>NUCLEOTIDE SEQUENCE [LARGE SCALE GENOMIC DNA]</scope>
    <source>
        <strain evidence="10 11">CAIM 722</strain>
    </source>
</reference>
<dbReference type="SUPFAM" id="SSF52402">
    <property type="entry name" value="Adenine nucleotide alpha hydrolases-like"/>
    <property type="match status" value="1"/>
</dbReference>
<comment type="catalytic activity">
    <reaction evidence="7 8">
        <text>cytidine(34) in tRNA(Ile2) + L-lysine + ATP = lysidine(34) in tRNA(Ile2) + AMP + diphosphate + H(+)</text>
        <dbReference type="Rhea" id="RHEA:43744"/>
        <dbReference type="Rhea" id="RHEA-COMP:10625"/>
        <dbReference type="Rhea" id="RHEA-COMP:10670"/>
        <dbReference type="ChEBI" id="CHEBI:15378"/>
        <dbReference type="ChEBI" id="CHEBI:30616"/>
        <dbReference type="ChEBI" id="CHEBI:32551"/>
        <dbReference type="ChEBI" id="CHEBI:33019"/>
        <dbReference type="ChEBI" id="CHEBI:82748"/>
        <dbReference type="ChEBI" id="CHEBI:83665"/>
        <dbReference type="ChEBI" id="CHEBI:456215"/>
        <dbReference type="EC" id="6.3.4.19"/>
    </reaction>
</comment>
<dbReference type="InterPro" id="IPR012094">
    <property type="entry name" value="tRNA_Ile_lys_synt"/>
</dbReference>
<dbReference type="HAMAP" id="MF_01161">
    <property type="entry name" value="tRNA_Ile_lys_synt"/>
    <property type="match status" value="1"/>
</dbReference>
<dbReference type="GO" id="GO:0006400">
    <property type="term" value="P:tRNA modification"/>
    <property type="evidence" value="ECO:0007669"/>
    <property type="project" value="UniProtKB-UniRule"/>
</dbReference>
<dbReference type="Gene3D" id="3.40.50.620">
    <property type="entry name" value="HUPs"/>
    <property type="match status" value="1"/>
</dbReference>
<keyword evidence="2 8" id="KW-0963">Cytoplasm</keyword>
<dbReference type="NCBIfam" id="TIGR02432">
    <property type="entry name" value="lysidine_TilS_N"/>
    <property type="match status" value="1"/>
</dbReference>
<dbReference type="SUPFAM" id="SSF56037">
    <property type="entry name" value="PheT/TilS domain"/>
    <property type="match status" value="1"/>
</dbReference>
<dbReference type="PANTHER" id="PTHR43033:SF1">
    <property type="entry name" value="TRNA(ILE)-LYSIDINE SYNTHASE-RELATED"/>
    <property type="match status" value="1"/>
</dbReference>
<keyword evidence="3 8" id="KW-0436">Ligase</keyword>
<evidence type="ECO:0000256" key="6">
    <source>
        <dbReference type="ARBA" id="ARBA00022840"/>
    </source>
</evidence>
<dbReference type="InterPro" id="IPR015262">
    <property type="entry name" value="tRNA_Ile_lys_synt_subst-bd"/>
</dbReference>
<comment type="subcellular location">
    <subcellularLocation>
        <location evidence="1 8">Cytoplasm</location>
    </subcellularLocation>
</comment>
<evidence type="ECO:0000256" key="7">
    <source>
        <dbReference type="ARBA" id="ARBA00048539"/>
    </source>
</evidence>
<comment type="similarity">
    <text evidence="8">Belongs to the tRNA(Ile)-lysidine synthase family.</text>
</comment>
<dbReference type="CDD" id="cd01992">
    <property type="entry name" value="TilS_N"/>
    <property type="match status" value="1"/>
</dbReference>
<evidence type="ECO:0000259" key="9">
    <source>
        <dbReference type="SMART" id="SM00977"/>
    </source>
</evidence>
<feature type="domain" description="Lysidine-tRNA(Ile) synthetase C-terminal" evidence="9">
    <location>
        <begin position="362"/>
        <end position="431"/>
    </location>
</feature>
<comment type="domain">
    <text evidence="8">The N-terminal region contains the highly conserved SGGXDS motif, predicted to be a P-loop motif involved in ATP binding.</text>
</comment>
<dbReference type="Gene3D" id="1.20.59.20">
    <property type="match status" value="1"/>
</dbReference>
<evidence type="ECO:0000313" key="10">
    <source>
        <dbReference type="EMBL" id="MZI91653.1"/>
    </source>
</evidence>
<dbReference type="AlphaFoldDB" id="A0A7X4LGU4"/>
<dbReference type="Pfam" id="PF01171">
    <property type="entry name" value="ATP_bind_3"/>
    <property type="match status" value="1"/>
</dbReference>
<dbReference type="Pfam" id="PF11734">
    <property type="entry name" value="TilS_C"/>
    <property type="match status" value="1"/>
</dbReference>
<dbReference type="InterPro" id="IPR014729">
    <property type="entry name" value="Rossmann-like_a/b/a_fold"/>
</dbReference>
<dbReference type="GO" id="GO:0005737">
    <property type="term" value="C:cytoplasm"/>
    <property type="evidence" value="ECO:0007669"/>
    <property type="project" value="UniProtKB-SubCell"/>
</dbReference>
<accession>A0A7X4LGU4</accession>
<sequence>MTELYSYFAEQLGNIAPNKAVVAFSGGVDSHVLLTLLAQYRDTHKIDCLAVHVHHGLSAHADDWAEQCVCWGKKVGIPVVVEKVSLDFSSGQSLERVAREARYAALSKHVSHGDCLLLGQHADDQIETFLLALKRGSGPKGLSSMGALGPFAQGQLLRPLLGVTRSEIEAFAHEHHLEWVSDESNQDERFDRNFLRHQIVPLLTQRWSGFHQAVLRSAELCAQQELLLEELLADKLDQALYSDGSLSIEKLQDCTEQVRLQLCRYWLKQLNQPMPSRQHTEMIWYEVALASLDANPILTLGQYDIRRFQQRLYCVAHQRDISQWSDRLTLEQPVVLPDSLGSLQLIRTGKGQIALPKECKSVDIIFDPTGLSACPYGRVGSRKLKKLYQEYGVPSWLRRRLPILLYQQQVIAIAGLFVSRDFYGQECELIWDKSAHNVANFT</sequence>
<gene>
    <name evidence="8 10" type="primary">tilS</name>
    <name evidence="10" type="ORF">F9817_00335</name>
</gene>
<evidence type="ECO:0000256" key="2">
    <source>
        <dbReference type="ARBA" id="ARBA00022490"/>
    </source>
</evidence>
<feature type="binding site" evidence="8">
    <location>
        <begin position="25"/>
        <end position="30"/>
    </location>
    <ligand>
        <name>ATP</name>
        <dbReference type="ChEBI" id="CHEBI:30616"/>
    </ligand>
</feature>
<evidence type="ECO:0000256" key="5">
    <source>
        <dbReference type="ARBA" id="ARBA00022741"/>
    </source>
</evidence>
<keyword evidence="4 8" id="KW-0819">tRNA processing</keyword>
<organism evidence="10 11">
    <name type="scientific">Vibrio eleionomae</name>
    <dbReference type="NCBI Taxonomy" id="2653505"/>
    <lineage>
        <taxon>Bacteria</taxon>
        <taxon>Pseudomonadati</taxon>
        <taxon>Pseudomonadota</taxon>
        <taxon>Gammaproteobacteria</taxon>
        <taxon>Vibrionales</taxon>
        <taxon>Vibrionaceae</taxon>
        <taxon>Vibrio</taxon>
    </lineage>
</organism>
<dbReference type="EC" id="6.3.4.19" evidence="8"/>
<evidence type="ECO:0000313" key="11">
    <source>
        <dbReference type="Proteomes" id="UP000462621"/>
    </source>
</evidence>
<comment type="caution">
    <text evidence="10">The sequence shown here is derived from an EMBL/GenBank/DDBJ whole genome shotgun (WGS) entry which is preliminary data.</text>
</comment>
<dbReference type="SMART" id="SM00977">
    <property type="entry name" value="TilS_C"/>
    <property type="match status" value="1"/>
</dbReference>
<dbReference type="Pfam" id="PF09179">
    <property type="entry name" value="TilS"/>
    <property type="match status" value="1"/>
</dbReference>
<protein>
    <recommendedName>
        <fullName evidence="8">tRNA(Ile)-lysidine synthase</fullName>
        <ecNumber evidence="8">6.3.4.19</ecNumber>
    </recommendedName>
    <alternativeName>
        <fullName evidence="8">tRNA(Ile)-2-lysyl-cytidine synthase</fullName>
    </alternativeName>
    <alternativeName>
        <fullName evidence="8">tRNA(Ile)-lysidine synthetase</fullName>
    </alternativeName>
</protein>
<dbReference type="NCBIfam" id="TIGR02433">
    <property type="entry name" value="lysidine_TilS_C"/>
    <property type="match status" value="1"/>
</dbReference>
<dbReference type="InterPro" id="IPR011063">
    <property type="entry name" value="TilS/TtcA_N"/>
</dbReference>
<comment type="function">
    <text evidence="8">Ligates lysine onto the cytidine present at position 34 of the AUA codon-specific tRNA(Ile) that contains the anticodon CAU, in an ATP-dependent manner. Cytidine is converted to lysidine, thus changing the amino acid specificity of the tRNA from methionine to isoleucine.</text>
</comment>
<dbReference type="EMBL" id="WEKT01000001">
    <property type="protein sequence ID" value="MZI91653.1"/>
    <property type="molecule type" value="Genomic_DNA"/>
</dbReference>
<dbReference type="InterPro" id="IPR012795">
    <property type="entry name" value="tRNA_Ile_lys_synt_N"/>
</dbReference>
<name>A0A7X4LGU4_9VIBR</name>
<evidence type="ECO:0000256" key="3">
    <source>
        <dbReference type="ARBA" id="ARBA00022598"/>
    </source>
</evidence>
<keyword evidence="6 8" id="KW-0067">ATP-binding</keyword>
<keyword evidence="11" id="KW-1185">Reference proteome</keyword>
<evidence type="ECO:0000256" key="4">
    <source>
        <dbReference type="ARBA" id="ARBA00022694"/>
    </source>
</evidence>
<keyword evidence="5 8" id="KW-0547">Nucleotide-binding</keyword>
<dbReference type="Proteomes" id="UP000462621">
    <property type="component" value="Unassembled WGS sequence"/>
</dbReference>
<evidence type="ECO:0000256" key="1">
    <source>
        <dbReference type="ARBA" id="ARBA00004496"/>
    </source>
</evidence>
<dbReference type="PANTHER" id="PTHR43033">
    <property type="entry name" value="TRNA(ILE)-LYSIDINE SYNTHASE-RELATED"/>
    <property type="match status" value="1"/>
</dbReference>
<dbReference type="GO" id="GO:0032267">
    <property type="term" value="F:tRNA(Ile)-lysidine synthase activity"/>
    <property type="evidence" value="ECO:0007669"/>
    <property type="project" value="UniProtKB-EC"/>
</dbReference>
<dbReference type="RefSeq" id="WP_161152967.1">
    <property type="nucleotide sequence ID" value="NZ_WEKT01000001.1"/>
</dbReference>
<proteinExistence type="inferred from homology"/>
<dbReference type="SUPFAM" id="SSF82829">
    <property type="entry name" value="MesJ substrate recognition domain-like"/>
    <property type="match status" value="1"/>
</dbReference>
<dbReference type="InterPro" id="IPR012796">
    <property type="entry name" value="Lysidine-tRNA-synth_C"/>
</dbReference>